<dbReference type="Proteomes" id="UP000769157">
    <property type="component" value="Unassembled WGS sequence"/>
</dbReference>
<gene>
    <name evidence="1" type="ORF">OGAPHI_004356</name>
</gene>
<organism evidence="1 2">
    <name type="scientific">Ogataea philodendri</name>
    <dbReference type="NCBI Taxonomy" id="1378263"/>
    <lineage>
        <taxon>Eukaryota</taxon>
        <taxon>Fungi</taxon>
        <taxon>Dikarya</taxon>
        <taxon>Ascomycota</taxon>
        <taxon>Saccharomycotina</taxon>
        <taxon>Pichiomycetes</taxon>
        <taxon>Pichiales</taxon>
        <taxon>Pichiaceae</taxon>
        <taxon>Ogataea</taxon>
    </lineage>
</organism>
<dbReference type="EMBL" id="JAEUBE010000295">
    <property type="protein sequence ID" value="KAH3666167.1"/>
    <property type="molecule type" value="Genomic_DNA"/>
</dbReference>
<accession>A0A9P8P6I4</accession>
<keyword evidence="2" id="KW-1185">Reference proteome</keyword>
<proteinExistence type="predicted"/>
<protein>
    <submittedName>
        <fullName evidence="1">Uncharacterized protein</fullName>
    </submittedName>
</protein>
<comment type="caution">
    <text evidence="1">The sequence shown here is derived from an EMBL/GenBank/DDBJ whole genome shotgun (WGS) entry which is preliminary data.</text>
</comment>
<sequence length="112" mass="12133">MSSLELGITKWPGAWTSHSPPKILNSDDFPHPLGPMIKRLSPDLIVNVKSCTRTVPVGVTKGTFWNEISSPYETFGPFTRGLTFVAVSTAESLSKELLISVNACSNSLILSL</sequence>
<evidence type="ECO:0000313" key="1">
    <source>
        <dbReference type="EMBL" id="KAH3666167.1"/>
    </source>
</evidence>
<dbReference type="GeneID" id="70236321"/>
<dbReference type="AlphaFoldDB" id="A0A9P8P6I4"/>
<reference evidence="1" key="1">
    <citation type="journal article" date="2021" name="Open Biol.">
        <title>Shared evolutionary footprints suggest mitochondrial oxidative damage underlies multiple complex I losses in fungi.</title>
        <authorList>
            <person name="Schikora-Tamarit M.A."/>
            <person name="Marcet-Houben M."/>
            <person name="Nosek J."/>
            <person name="Gabaldon T."/>
        </authorList>
    </citation>
    <scope>NUCLEOTIDE SEQUENCE</scope>
    <source>
        <strain evidence="1">CBS6075</strain>
    </source>
</reference>
<name>A0A9P8P6I4_9ASCO</name>
<evidence type="ECO:0000313" key="2">
    <source>
        <dbReference type="Proteomes" id="UP000769157"/>
    </source>
</evidence>
<reference evidence="1" key="2">
    <citation type="submission" date="2021-01" db="EMBL/GenBank/DDBJ databases">
        <authorList>
            <person name="Schikora-Tamarit M.A."/>
        </authorList>
    </citation>
    <scope>NUCLEOTIDE SEQUENCE</scope>
    <source>
        <strain evidence="1">CBS6075</strain>
    </source>
</reference>
<dbReference type="RefSeq" id="XP_046061371.1">
    <property type="nucleotide sequence ID" value="XM_046205425.1"/>
</dbReference>